<feature type="compositionally biased region" description="Basic and acidic residues" evidence="1">
    <location>
        <begin position="8"/>
        <end position="23"/>
    </location>
</feature>
<name>A0AAN6KJ33_9PEZI</name>
<reference evidence="2" key="1">
    <citation type="submission" date="2023-06" db="EMBL/GenBank/DDBJ databases">
        <title>Black Yeasts Isolated from many extreme environments.</title>
        <authorList>
            <person name="Coleine C."/>
            <person name="Stajich J.E."/>
            <person name="Selbmann L."/>
        </authorList>
    </citation>
    <scope>NUCLEOTIDE SEQUENCE</scope>
    <source>
        <strain evidence="2">CCFEE 5200</strain>
    </source>
</reference>
<protein>
    <submittedName>
        <fullName evidence="2">Uncharacterized protein</fullName>
    </submittedName>
</protein>
<gene>
    <name evidence="2" type="ORF">LTR91_010340</name>
</gene>
<dbReference type="Proteomes" id="UP001175353">
    <property type="component" value="Unassembled WGS sequence"/>
</dbReference>
<evidence type="ECO:0000256" key="1">
    <source>
        <dbReference type="SAM" id="MobiDB-lite"/>
    </source>
</evidence>
<feature type="region of interest" description="Disordered" evidence="1">
    <location>
        <begin position="1"/>
        <end position="23"/>
    </location>
</feature>
<evidence type="ECO:0000313" key="2">
    <source>
        <dbReference type="EMBL" id="KAK0986069.1"/>
    </source>
</evidence>
<dbReference type="EMBL" id="JAUJLE010000089">
    <property type="protein sequence ID" value="KAK0986069.1"/>
    <property type="molecule type" value="Genomic_DNA"/>
</dbReference>
<comment type="caution">
    <text evidence="2">The sequence shown here is derived from an EMBL/GenBank/DDBJ whole genome shotgun (WGS) entry which is preliminary data.</text>
</comment>
<proteinExistence type="predicted"/>
<accession>A0AAN6KJ33</accession>
<dbReference type="AlphaFoldDB" id="A0AAN6KJ33"/>
<evidence type="ECO:0000313" key="3">
    <source>
        <dbReference type="Proteomes" id="UP001175353"/>
    </source>
</evidence>
<organism evidence="2 3">
    <name type="scientific">Friedmanniomyces endolithicus</name>
    <dbReference type="NCBI Taxonomy" id="329885"/>
    <lineage>
        <taxon>Eukaryota</taxon>
        <taxon>Fungi</taxon>
        <taxon>Dikarya</taxon>
        <taxon>Ascomycota</taxon>
        <taxon>Pezizomycotina</taxon>
        <taxon>Dothideomycetes</taxon>
        <taxon>Dothideomycetidae</taxon>
        <taxon>Mycosphaerellales</taxon>
        <taxon>Teratosphaeriaceae</taxon>
        <taxon>Friedmanniomyces</taxon>
    </lineage>
</organism>
<sequence>MYTTQHAAEQHDEQPQQQEERRYGPHGDLTFEEFRNLLDSTPQTAFISGYADLTEDEFNTNYLEQLDESITHGDTFVMAASGGFAESKAPEYLSANGVAEDRIHIYDVNPATGELDMIQHSCGDRPIADIIGTVAERDAVLTNKSGYDILWLRTVDEESRWESNAADSLDPKFDIPV</sequence>
<keyword evidence="3" id="KW-1185">Reference proteome</keyword>